<evidence type="ECO:0000313" key="8">
    <source>
        <dbReference type="Proteomes" id="UP000198806"/>
    </source>
</evidence>
<comment type="pathway">
    <text evidence="1">Porphyrin-containing compound metabolism; siroheme biosynthesis; sirohydrochlorin from precorrin-2: step 1/1.</text>
</comment>
<dbReference type="UniPathway" id="UPA00262">
    <property type="reaction ID" value="UER00222"/>
</dbReference>
<keyword evidence="8" id="KW-1185">Reference proteome</keyword>
<dbReference type="STRING" id="1527.SAMN04489757_12260"/>
<name>A0A1I5GU86_9FIRM</name>
<reference evidence="7 8" key="1">
    <citation type="submission" date="2016-10" db="EMBL/GenBank/DDBJ databases">
        <authorList>
            <person name="de Groot N.N."/>
        </authorList>
    </citation>
    <scope>NUCLEOTIDE SEQUENCE [LARGE SCALE GENOMIC DNA]</scope>
    <source>
        <strain evidence="7 8">DSM 1283</strain>
    </source>
</reference>
<dbReference type="InterPro" id="IPR036291">
    <property type="entry name" value="NAD(P)-bd_dom_sf"/>
</dbReference>
<dbReference type="NCBIfam" id="TIGR01470">
    <property type="entry name" value="cysG_Nterm"/>
    <property type="match status" value="1"/>
</dbReference>
<evidence type="ECO:0000256" key="1">
    <source>
        <dbReference type="ARBA" id="ARBA00005010"/>
    </source>
</evidence>
<dbReference type="Proteomes" id="UP000198806">
    <property type="component" value="Unassembled WGS sequence"/>
</dbReference>
<dbReference type="PANTHER" id="PTHR35330">
    <property type="entry name" value="SIROHEME BIOSYNTHESIS PROTEIN MET8"/>
    <property type="match status" value="1"/>
</dbReference>
<accession>A0A1I5GU86</accession>
<evidence type="ECO:0000256" key="6">
    <source>
        <dbReference type="ARBA" id="ARBA00047561"/>
    </source>
</evidence>
<proteinExistence type="predicted"/>
<dbReference type="Pfam" id="PF13241">
    <property type="entry name" value="NAD_binding_7"/>
    <property type="match status" value="1"/>
</dbReference>
<evidence type="ECO:0000256" key="5">
    <source>
        <dbReference type="ARBA" id="ARBA00023244"/>
    </source>
</evidence>
<dbReference type="EMBL" id="FOWD01000022">
    <property type="protein sequence ID" value="SFO39575.1"/>
    <property type="molecule type" value="Genomic_DNA"/>
</dbReference>
<protein>
    <recommendedName>
        <fullName evidence="2">precorrin-2 dehydrogenase</fullName>
        <ecNumber evidence="2">1.3.1.76</ecNumber>
    </recommendedName>
</protein>
<dbReference type="SUPFAM" id="SSF51735">
    <property type="entry name" value="NAD(P)-binding Rossmann-fold domains"/>
    <property type="match status" value="1"/>
</dbReference>
<dbReference type="GO" id="GO:0019354">
    <property type="term" value="P:siroheme biosynthetic process"/>
    <property type="evidence" value="ECO:0007669"/>
    <property type="project" value="UniProtKB-UniPathway"/>
</dbReference>
<dbReference type="Gene3D" id="3.40.50.720">
    <property type="entry name" value="NAD(P)-binding Rossmann-like Domain"/>
    <property type="match status" value="1"/>
</dbReference>
<dbReference type="GO" id="GO:0004325">
    <property type="term" value="F:ferrochelatase activity"/>
    <property type="evidence" value="ECO:0007669"/>
    <property type="project" value="InterPro"/>
</dbReference>
<dbReference type="InterPro" id="IPR028161">
    <property type="entry name" value="Met8-like"/>
</dbReference>
<sequence>MRFPVFVDLRDKKIIVIGGGNIALRRIQTLLPFGGEIIVIAPNLHEKLVDLFNKGQIGWLQKEYTAGDCKPGYMVLACTNDRTVNYSVYLETKEINCYRNICDCKEESNFYFPGIASKGEVVVGITASGTNHLLAKNVTRKIQQELETIGVV</sequence>
<dbReference type="RefSeq" id="WP_091687285.1">
    <property type="nucleotide sequence ID" value="NZ_BAABFM010000004.1"/>
</dbReference>
<dbReference type="AlphaFoldDB" id="A0A1I5GU86"/>
<keyword evidence="5" id="KW-0627">Porphyrin biosynthesis</keyword>
<keyword evidence="3" id="KW-0560">Oxidoreductase</keyword>
<dbReference type="InterPro" id="IPR006367">
    <property type="entry name" value="Sirohaem_synthase_N"/>
</dbReference>
<evidence type="ECO:0000256" key="3">
    <source>
        <dbReference type="ARBA" id="ARBA00023002"/>
    </source>
</evidence>
<dbReference type="EC" id="1.3.1.76" evidence="2"/>
<keyword evidence="4" id="KW-0520">NAD</keyword>
<evidence type="ECO:0000256" key="2">
    <source>
        <dbReference type="ARBA" id="ARBA00012400"/>
    </source>
</evidence>
<dbReference type="OrthoDB" id="9773765at2"/>
<evidence type="ECO:0000313" key="7">
    <source>
        <dbReference type="EMBL" id="SFO39575.1"/>
    </source>
</evidence>
<comment type="catalytic activity">
    <reaction evidence="6">
        <text>precorrin-2 + NAD(+) = sirohydrochlorin + NADH + 2 H(+)</text>
        <dbReference type="Rhea" id="RHEA:15613"/>
        <dbReference type="ChEBI" id="CHEBI:15378"/>
        <dbReference type="ChEBI" id="CHEBI:57540"/>
        <dbReference type="ChEBI" id="CHEBI:57945"/>
        <dbReference type="ChEBI" id="CHEBI:58351"/>
        <dbReference type="ChEBI" id="CHEBI:58827"/>
        <dbReference type="EC" id="1.3.1.76"/>
    </reaction>
</comment>
<dbReference type="PANTHER" id="PTHR35330:SF1">
    <property type="entry name" value="SIROHEME BIOSYNTHESIS PROTEIN MET8"/>
    <property type="match status" value="1"/>
</dbReference>
<dbReference type="GO" id="GO:0043115">
    <property type="term" value="F:precorrin-2 dehydrogenase activity"/>
    <property type="evidence" value="ECO:0007669"/>
    <property type="project" value="UniProtKB-EC"/>
</dbReference>
<gene>
    <name evidence="7" type="ORF">SAMN04489757_12260</name>
</gene>
<organism evidence="7 8">
    <name type="scientific">Anaerocolumna aminovalerica</name>
    <dbReference type="NCBI Taxonomy" id="1527"/>
    <lineage>
        <taxon>Bacteria</taxon>
        <taxon>Bacillati</taxon>
        <taxon>Bacillota</taxon>
        <taxon>Clostridia</taxon>
        <taxon>Lachnospirales</taxon>
        <taxon>Lachnospiraceae</taxon>
        <taxon>Anaerocolumna</taxon>
    </lineage>
</organism>
<evidence type="ECO:0000256" key="4">
    <source>
        <dbReference type="ARBA" id="ARBA00023027"/>
    </source>
</evidence>